<reference evidence="2 3" key="1">
    <citation type="submission" date="2024-05" db="EMBL/GenBank/DDBJ databases">
        <title>Genome sequencing and assembly of Indian major carp, Cirrhinus mrigala (Hamilton, 1822).</title>
        <authorList>
            <person name="Mohindra V."/>
            <person name="Chowdhury L.M."/>
            <person name="Lal K."/>
            <person name="Jena J.K."/>
        </authorList>
    </citation>
    <scope>NUCLEOTIDE SEQUENCE [LARGE SCALE GENOMIC DNA]</scope>
    <source>
        <strain evidence="2">CM1030</strain>
        <tissue evidence="2">Blood</tissue>
    </source>
</reference>
<organism evidence="2 3">
    <name type="scientific">Cirrhinus mrigala</name>
    <name type="common">Mrigala</name>
    <dbReference type="NCBI Taxonomy" id="683832"/>
    <lineage>
        <taxon>Eukaryota</taxon>
        <taxon>Metazoa</taxon>
        <taxon>Chordata</taxon>
        <taxon>Craniata</taxon>
        <taxon>Vertebrata</taxon>
        <taxon>Euteleostomi</taxon>
        <taxon>Actinopterygii</taxon>
        <taxon>Neopterygii</taxon>
        <taxon>Teleostei</taxon>
        <taxon>Ostariophysi</taxon>
        <taxon>Cypriniformes</taxon>
        <taxon>Cyprinidae</taxon>
        <taxon>Labeoninae</taxon>
        <taxon>Labeonini</taxon>
        <taxon>Cirrhinus</taxon>
    </lineage>
</organism>
<dbReference type="EMBL" id="JAMKFB020000009">
    <property type="protein sequence ID" value="KAL0184776.1"/>
    <property type="molecule type" value="Genomic_DNA"/>
</dbReference>
<sequence length="49" mass="5183">LAPRIEALPEDISIETGKVLTVACAFSGEPAPRIEWSCGGKKLPGEEES</sequence>
<keyword evidence="3" id="KW-1185">Reference proteome</keyword>
<dbReference type="InterPro" id="IPR007110">
    <property type="entry name" value="Ig-like_dom"/>
</dbReference>
<evidence type="ECO:0000259" key="1">
    <source>
        <dbReference type="PROSITE" id="PS50835"/>
    </source>
</evidence>
<evidence type="ECO:0000313" key="3">
    <source>
        <dbReference type="Proteomes" id="UP001529510"/>
    </source>
</evidence>
<dbReference type="AlphaFoldDB" id="A0ABD0QFP5"/>
<evidence type="ECO:0000313" key="2">
    <source>
        <dbReference type="EMBL" id="KAL0184776.1"/>
    </source>
</evidence>
<accession>A0ABD0QFP5</accession>
<comment type="caution">
    <text evidence="2">The sequence shown here is derived from an EMBL/GenBank/DDBJ whole genome shotgun (WGS) entry which is preliminary data.</text>
</comment>
<dbReference type="SUPFAM" id="SSF48726">
    <property type="entry name" value="Immunoglobulin"/>
    <property type="match status" value="1"/>
</dbReference>
<dbReference type="PROSITE" id="PS50835">
    <property type="entry name" value="IG_LIKE"/>
    <property type="match status" value="1"/>
</dbReference>
<protein>
    <recommendedName>
        <fullName evidence="1">Ig-like domain-containing protein</fullName>
    </recommendedName>
</protein>
<dbReference type="InterPro" id="IPR013098">
    <property type="entry name" value="Ig_I-set"/>
</dbReference>
<gene>
    <name evidence="2" type="ORF">M9458_020472</name>
</gene>
<dbReference type="InterPro" id="IPR013783">
    <property type="entry name" value="Ig-like_fold"/>
</dbReference>
<feature type="non-terminal residue" evidence="2">
    <location>
        <position position="49"/>
    </location>
</feature>
<proteinExistence type="predicted"/>
<dbReference type="Pfam" id="PF07679">
    <property type="entry name" value="I-set"/>
    <property type="match status" value="1"/>
</dbReference>
<dbReference type="Gene3D" id="2.60.40.10">
    <property type="entry name" value="Immunoglobulins"/>
    <property type="match status" value="1"/>
</dbReference>
<feature type="domain" description="Ig-like" evidence="1">
    <location>
        <begin position="3"/>
        <end position="49"/>
    </location>
</feature>
<dbReference type="InterPro" id="IPR036179">
    <property type="entry name" value="Ig-like_dom_sf"/>
</dbReference>
<name>A0ABD0QFP5_CIRMR</name>
<dbReference type="Proteomes" id="UP001529510">
    <property type="component" value="Unassembled WGS sequence"/>
</dbReference>
<feature type="non-terminal residue" evidence="2">
    <location>
        <position position="1"/>
    </location>
</feature>